<comment type="cofactor">
    <cofactor evidence="1">
        <name>Zn(2+)</name>
        <dbReference type="ChEBI" id="CHEBI:29105"/>
    </cofactor>
</comment>
<dbReference type="InterPro" id="IPR008753">
    <property type="entry name" value="Peptidase_M13_N"/>
</dbReference>
<dbReference type="GO" id="GO:0004222">
    <property type="term" value="F:metalloendopeptidase activity"/>
    <property type="evidence" value="ECO:0007669"/>
    <property type="project" value="InterPro"/>
</dbReference>
<dbReference type="GO" id="GO:0005886">
    <property type="term" value="C:plasma membrane"/>
    <property type="evidence" value="ECO:0007669"/>
    <property type="project" value="TreeGrafter"/>
</dbReference>
<sequence length="696" mass="78835">MNNNNIKDSRMKKSALVLSVSAALAMLGGCSQHVNPSDNSEHAQVQQSLKSGVELHNFDMSVRPQDDFYQHVNGKWLNTTEIPAERSSWGSFDKLRYESDEAVKALIQQAQQQPGAQGSSEQKIGDFYASFMDTQRVEQLGLKPLSPLLAEIDAVQSYDQLSTLIGKLTTLGVTTPLMAFAVPDGKNSSYNALYLMQDGTGMPAKEHYLSDDEKTAQIRHQYLQHVTTLLRLSGEPQPQARAQAILELETKMAAVKLSRSQSRQLSLTYNPHTPEQLQVMLGKLNWEKTAQAMTLPAMDKVILMQPDFVAGLGELFGQVSVQEWRTYLRFHTLNHFAPQLSEPFVTAHFDFYKRTLRGVEKMEPRWQRGVGLVSDNLGEEVGKLYVEAHFSPQAKAKMEEMVRNLMAAYRDSINELTWMSDETKAAAQEKLAKVRYKIGYPDVWRSYNFEIRRDDLIGNVMRAHQYNFKHEMAQINQPVDSQQWEMTPQTVNAYYHPLKNEIVFPAARLQPPSFDLSADDAVNYGAIGSVIGHELSHGFDDQGAQFDGDGNIRNWWAEPDLAEFKARGDALVAQFNRYRPFEDVAIDGRLTLGENIGDLGGITLAYKAYMLSLQGKEKTLLDGYTPEQRFFIGYAQKWRTKKHEVALRQRLVTDVHAPVAFRANGPLSNFTPFYEAFAVKEGDKLYRPQSERVKIW</sequence>
<keyword evidence="7" id="KW-0482">Metalloprotease</keyword>
<dbReference type="Pfam" id="PF05649">
    <property type="entry name" value="Peptidase_M13_N"/>
    <property type="match status" value="1"/>
</dbReference>
<gene>
    <name evidence="11" type="ORF">CWB98_11640</name>
</gene>
<dbReference type="PRINTS" id="PR00786">
    <property type="entry name" value="NEPRILYSIN"/>
</dbReference>
<evidence type="ECO:0000256" key="6">
    <source>
        <dbReference type="ARBA" id="ARBA00022833"/>
    </source>
</evidence>
<dbReference type="GO" id="GO:0046872">
    <property type="term" value="F:metal ion binding"/>
    <property type="evidence" value="ECO:0007669"/>
    <property type="project" value="UniProtKB-KW"/>
</dbReference>
<dbReference type="PANTHER" id="PTHR11733">
    <property type="entry name" value="ZINC METALLOPROTEASE FAMILY M13 NEPRILYSIN-RELATED"/>
    <property type="match status" value="1"/>
</dbReference>
<proteinExistence type="inferred from homology"/>
<evidence type="ECO:0000259" key="10">
    <source>
        <dbReference type="Pfam" id="PF05649"/>
    </source>
</evidence>
<evidence type="ECO:0000313" key="11">
    <source>
        <dbReference type="EMBL" id="TMP37373.1"/>
    </source>
</evidence>
<dbReference type="AlphaFoldDB" id="A0A5S3X153"/>
<feature type="chain" id="PRO_5024335722" evidence="8">
    <location>
        <begin position="26"/>
        <end position="696"/>
    </location>
</feature>
<feature type="signal peptide" evidence="8">
    <location>
        <begin position="1"/>
        <end position="25"/>
    </location>
</feature>
<name>A0A5S3X153_9GAMM</name>
<evidence type="ECO:0000256" key="8">
    <source>
        <dbReference type="SAM" id="SignalP"/>
    </source>
</evidence>
<keyword evidence="5" id="KW-0378">Hydrolase</keyword>
<dbReference type="InterPro" id="IPR024079">
    <property type="entry name" value="MetalloPept_cat_dom_sf"/>
</dbReference>
<dbReference type="InterPro" id="IPR000718">
    <property type="entry name" value="Peptidase_M13"/>
</dbReference>
<evidence type="ECO:0000313" key="12">
    <source>
        <dbReference type="Proteomes" id="UP000306719"/>
    </source>
</evidence>
<dbReference type="EMBL" id="PNCJ01000015">
    <property type="protein sequence ID" value="TMP37373.1"/>
    <property type="molecule type" value="Genomic_DNA"/>
</dbReference>
<dbReference type="PROSITE" id="PS51257">
    <property type="entry name" value="PROKAR_LIPOPROTEIN"/>
    <property type="match status" value="1"/>
</dbReference>
<dbReference type="Gene3D" id="1.10.1380.10">
    <property type="entry name" value="Neutral endopeptidase , domain2"/>
    <property type="match status" value="1"/>
</dbReference>
<protein>
    <submittedName>
        <fullName evidence="11">Peptidase M13</fullName>
    </submittedName>
</protein>
<keyword evidence="6" id="KW-0862">Zinc</keyword>
<comment type="caution">
    <text evidence="11">The sequence shown here is derived from an EMBL/GenBank/DDBJ whole genome shotgun (WGS) entry which is preliminary data.</text>
</comment>
<dbReference type="PROSITE" id="PS51885">
    <property type="entry name" value="NEPRILYSIN"/>
    <property type="match status" value="1"/>
</dbReference>
<dbReference type="InterPro" id="IPR042089">
    <property type="entry name" value="Peptidase_M13_dom_2"/>
</dbReference>
<dbReference type="SUPFAM" id="SSF55486">
    <property type="entry name" value="Metalloproteases ('zincins'), catalytic domain"/>
    <property type="match status" value="1"/>
</dbReference>
<feature type="domain" description="Peptidase M13 C-terminal" evidence="9">
    <location>
        <begin position="492"/>
        <end position="693"/>
    </location>
</feature>
<evidence type="ECO:0000256" key="3">
    <source>
        <dbReference type="ARBA" id="ARBA00022670"/>
    </source>
</evidence>
<dbReference type="Gene3D" id="3.40.390.10">
    <property type="entry name" value="Collagenase (Catalytic Domain)"/>
    <property type="match status" value="1"/>
</dbReference>
<dbReference type="Pfam" id="PF01431">
    <property type="entry name" value="Peptidase_M13"/>
    <property type="match status" value="1"/>
</dbReference>
<dbReference type="InterPro" id="IPR018497">
    <property type="entry name" value="Peptidase_M13_C"/>
</dbReference>
<evidence type="ECO:0000256" key="2">
    <source>
        <dbReference type="ARBA" id="ARBA00007357"/>
    </source>
</evidence>
<dbReference type="PANTHER" id="PTHR11733:SF167">
    <property type="entry name" value="FI17812P1-RELATED"/>
    <property type="match status" value="1"/>
</dbReference>
<keyword evidence="4" id="KW-0479">Metal-binding</keyword>
<feature type="domain" description="Peptidase M13 N-terminal" evidence="10">
    <location>
        <begin position="64"/>
        <end position="441"/>
    </location>
</feature>
<keyword evidence="8" id="KW-0732">Signal</keyword>
<dbReference type="GO" id="GO:0016485">
    <property type="term" value="P:protein processing"/>
    <property type="evidence" value="ECO:0007669"/>
    <property type="project" value="TreeGrafter"/>
</dbReference>
<evidence type="ECO:0000256" key="5">
    <source>
        <dbReference type="ARBA" id="ARBA00022801"/>
    </source>
</evidence>
<dbReference type="OrthoDB" id="9775677at2"/>
<reference evidence="12" key="2">
    <citation type="submission" date="2019-06" db="EMBL/GenBank/DDBJ databases">
        <title>Co-occurence of chitin degradation, pigmentation and bioactivity in marine Pseudoalteromonas.</title>
        <authorList>
            <person name="Sonnenschein E.C."/>
            <person name="Bech P.K."/>
        </authorList>
    </citation>
    <scope>NUCLEOTIDE SEQUENCE [LARGE SCALE GENOMIC DNA]</scope>
    <source>
        <strain evidence="12">S2599</strain>
    </source>
</reference>
<dbReference type="CDD" id="cd08662">
    <property type="entry name" value="M13"/>
    <property type="match status" value="1"/>
</dbReference>
<accession>A0A5S3X153</accession>
<evidence type="ECO:0000256" key="4">
    <source>
        <dbReference type="ARBA" id="ARBA00022723"/>
    </source>
</evidence>
<reference evidence="11 12" key="1">
    <citation type="submission" date="2018-01" db="EMBL/GenBank/DDBJ databases">
        <authorList>
            <person name="Paulsen S."/>
            <person name="Gram L.K."/>
        </authorList>
    </citation>
    <scope>NUCLEOTIDE SEQUENCE [LARGE SCALE GENOMIC DNA]</scope>
    <source>
        <strain evidence="11 12">S2599</strain>
    </source>
</reference>
<dbReference type="Proteomes" id="UP000306719">
    <property type="component" value="Unassembled WGS sequence"/>
</dbReference>
<organism evidence="11 12">
    <name type="scientific">Pseudoalteromonas rubra</name>
    <dbReference type="NCBI Taxonomy" id="43658"/>
    <lineage>
        <taxon>Bacteria</taxon>
        <taxon>Pseudomonadati</taxon>
        <taxon>Pseudomonadota</taxon>
        <taxon>Gammaproteobacteria</taxon>
        <taxon>Alteromonadales</taxon>
        <taxon>Pseudoalteromonadaceae</taxon>
        <taxon>Pseudoalteromonas</taxon>
    </lineage>
</organism>
<evidence type="ECO:0000259" key="9">
    <source>
        <dbReference type="Pfam" id="PF01431"/>
    </source>
</evidence>
<comment type="similarity">
    <text evidence="2">Belongs to the peptidase M13 family.</text>
</comment>
<evidence type="ECO:0000256" key="7">
    <source>
        <dbReference type="ARBA" id="ARBA00023049"/>
    </source>
</evidence>
<evidence type="ECO:0000256" key="1">
    <source>
        <dbReference type="ARBA" id="ARBA00001947"/>
    </source>
</evidence>
<keyword evidence="3" id="KW-0645">Protease</keyword>